<evidence type="ECO:0000313" key="2">
    <source>
        <dbReference type="Proteomes" id="UP001165960"/>
    </source>
</evidence>
<comment type="caution">
    <text evidence="1">The sequence shown here is derived from an EMBL/GenBank/DDBJ whole genome shotgun (WGS) entry which is preliminary data.</text>
</comment>
<protein>
    <submittedName>
        <fullName evidence="1">Uncharacterized protein</fullName>
    </submittedName>
</protein>
<organism evidence="1 2">
    <name type="scientific">Entomophthora muscae</name>
    <dbReference type="NCBI Taxonomy" id="34485"/>
    <lineage>
        <taxon>Eukaryota</taxon>
        <taxon>Fungi</taxon>
        <taxon>Fungi incertae sedis</taxon>
        <taxon>Zoopagomycota</taxon>
        <taxon>Entomophthoromycotina</taxon>
        <taxon>Entomophthoromycetes</taxon>
        <taxon>Entomophthorales</taxon>
        <taxon>Entomophthoraceae</taxon>
        <taxon>Entomophthora</taxon>
    </lineage>
</organism>
<accession>A0ACC2RJ41</accession>
<proteinExistence type="predicted"/>
<dbReference type="Proteomes" id="UP001165960">
    <property type="component" value="Unassembled WGS sequence"/>
</dbReference>
<name>A0ACC2RJ41_9FUNG</name>
<keyword evidence="2" id="KW-1185">Reference proteome</keyword>
<dbReference type="EMBL" id="QTSX02007177">
    <property type="protein sequence ID" value="KAJ9050063.1"/>
    <property type="molecule type" value="Genomic_DNA"/>
</dbReference>
<feature type="non-terminal residue" evidence="1">
    <location>
        <position position="1"/>
    </location>
</feature>
<sequence length="131" mass="14566">PQQITPGILVHHNLTDKLEDLIREAVKWNKKYFSLKTHPSYNLSLAAQLFVPDKVPLSSTPPPGTEPKSGGGFCLTAKEVLRRRNNNLCSYWGSKDHPLPPCPLSKHSPLSTRPPFSLCFPLTTLTSHLLS</sequence>
<gene>
    <name evidence="1" type="ORF">DSO57_1018063</name>
</gene>
<evidence type="ECO:0000313" key="1">
    <source>
        <dbReference type="EMBL" id="KAJ9050063.1"/>
    </source>
</evidence>
<reference evidence="1" key="1">
    <citation type="submission" date="2022-04" db="EMBL/GenBank/DDBJ databases">
        <title>Genome of the entomopathogenic fungus Entomophthora muscae.</title>
        <authorList>
            <person name="Elya C."/>
            <person name="Lovett B.R."/>
            <person name="Lee E."/>
            <person name="Macias A.M."/>
            <person name="Hajek A.E."/>
            <person name="De Bivort B.L."/>
            <person name="Kasson M.T."/>
            <person name="De Fine Licht H.H."/>
            <person name="Stajich J.E."/>
        </authorList>
    </citation>
    <scope>NUCLEOTIDE SEQUENCE</scope>
    <source>
        <strain evidence="1">Berkeley</strain>
    </source>
</reference>